<feature type="region of interest" description="Disordered" evidence="1">
    <location>
        <begin position="251"/>
        <end position="288"/>
    </location>
</feature>
<feature type="region of interest" description="Disordered" evidence="1">
    <location>
        <begin position="1"/>
        <end position="24"/>
    </location>
</feature>
<accession>A0A0M2HX76</accession>
<organism evidence="2 3">
    <name type="scientific">Microbacterium hydrocarbonoxydans</name>
    <dbReference type="NCBI Taxonomy" id="273678"/>
    <lineage>
        <taxon>Bacteria</taxon>
        <taxon>Bacillati</taxon>
        <taxon>Actinomycetota</taxon>
        <taxon>Actinomycetes</taxon>
        <taxon>Micrococcales</taxon>
        <taxon>Microbacteriaceae</taxon>
        <taxon>Microbacterium</taxon>
    </lineage>
</organism>
<name>A0A0M2HX76_9MICO</name>
<protein>
    <submittedName>
        <fullName evidence="2">Uncharacterized protein</fullName>
    </submittedName>
</protein>
<proteinExistence type="predicted"/>
<dbReference type="Proteomes" id="UP000033900">
    <property type="component" value="Unassembled WGS sequence"/>
</dbReference>
<keyword evidence="3" id="KW-1185">Reference proteome</keyword>
<dbReference type="EMBL" id="JYJB01000002">
    <property type="protein sequence ID" value="KJL49530.1"/>
    <property type="molecule type" value="Genomic_DNA"/>
</dbReference>
<feature type="region of interest" description="Disordered" evidence="1">
    <location>
        <begin position="42"/>
        <end position="80"/>
    </location>
</feature>
<reference evidence="2 3" key="1">
    <citation type="submission" date="2015-02" db="EMBL/GenBank/DDBJ databases">
        <title>Draft genome sequences of ten Microbacterium spp. with emphasis on heavy metal contaminated environments.</title>
        <authorList>
            <person name="Corretto E."/>
        </authorList>
    </citation>
    <scope>NUCLEOTIDE SEQUENCE [LARGE SCALE GENOMIC DNA]</scope>
    <source>
        <strain evidence="2 3">SA35</strain>
    </source>
</reference>
<evidence type="ECO:0000256" key="1">
    <source>
        <dbReference type="SAM" id="MobiDB-lite"/>
    </source>
</evidence>
<gene>
    <name evidence="2" type="ORF">RS84_00004</name>
</gene>
<dbReference type="AlphaFoldDB" id="A0A0M2HX76"/>
<dbReference type="STRING" id="273678.RS84_00004"/>
<comment type="caution">
    <text evidence="2">The sequence shown here is derived from an EMBL/GenBank/DDBJ whole genome shotgun (WGS) entry which is preliminary data.</text>
</comment>
<sequence length="288" mass="30996">MRRCASCAPTTASTSIPDHRPLGGAPVGSILAAGVSLASPRTERVRAPTATCEALSTRSSSRRRRKPPDPPPASRVSGSRVPRMVDIGGRFRVWGAVGRSERLSRRLATRMPGRGFCRVLGAVAGLWRWFRGRWGSSARLQLVGGLLVQLLAAVVGVRRGGCRRPRARCWQVASKVLAGCLQTWYCGPFAGWAGSLGAASSVSDLQSACKQGACEFCDSMRRLSARRGVGPEAQRRGTKKCTRGRELRGIRWGRGGRGRRGHASTSREATPVIPSHAQPGHAESWNRP</sequence>
<evidence type="ECO:0000313" key="3">
    <source>
        <dbReference type="Proteomes" id="UP000033900"/>
    </source>
</evidence>
<dbReference type="PATRIC" id="fig|273678.4.peg.1"/>
<evidence type="ECO:0000313" key="2">
    <source>
        <dbReference type="EMBL" id="KJL49530.1"/>
    </source>
</evidence>